<proteinExistence type="predicted"/>
<sequence length="163" mass="17867">MPNQTIFIRSHALQSAVEVEIAEAAFVSDLLALIANAGVEVDDETVIFVDEAELPHDMTPTGSVVGIKQGSHVHVTKCKKIEVTVNYLAETETHKFTPGARVRRAKAWATEKFKLSAHDAAEHVLQMCGTTRRPASDTPLNELTDRETCAVCFDLVPEKRVEG</sequence>
<name>A0A8J7MSG9_9RHOB</name>
<evidence type="ECO:0000313" key="2">
    <source>
        <dbReference type="Proteomes" id="UP000619033"/>
    </source>
</evidence>
<organism evidence="1 2">
    <name type="scientific">Fuscibacter oryzae</name>
    <dbReference type="NCBI Taxonomy" id="2803939"/>
    <lineage>
        <taxon>Bacteria</taxon>
        <taxon>Pseudomonadati</taxon>
        <taxon>Pseudomonadota</taxon>
        <taxon>Alphaproteobacteria</taxon>
        <taxon>Rhodobacterales</taxon>
        <taxon>Paracoccaceae</taxon>
        <taxon>Fuscibacter</taxon>
    </lineage>
</organism>
<comment type="caution">
    <text evidence="1">The sequence shown here is derived from an EMBL/GenBank/DDBJ whole genome shotgun (WGS) entry which is preliminary data.</text>
</comment>
<dbReference type="RefSeq" id="WP_202662038.1">
    <property type="nucleotide sequence ID" value="NZ_JAESVP010000008.1"/>
</dbReference>
<keyword evidence="2" id="KW-1185">Reference proteome</keyword>
<evidence type="ECO:0000313" key="1">
    <source>
        <dbReference type="EMBL" id="MBL4929508.1"/>
    </source>
</evidence>
<protein>
    <submittedName>
        <fullName evidence="1">Uncharacterized protein</fullName>
    </submittedName>
</protein>
<accession>A0A8J7MSG9</accession>
<dbReference type="EMBL" id="JAESVP010000008">
    <property type="protein sequence ID" value="MBL4929508.1"/>
    <property type="molecule type" value="Genomic_DNA"/>
</dbReference>
<gene>
    <name evidence="1" type="ORF">JI744_15495</name>
</gene>
<dbReference type="AlphaFoldDB" id="A0A8J7MSG9"/>
<dbReference type="Proteomes" id="UP000619033">
    <property type="component" value="Unassembled WGS sequence"/>
</dbReference>
<reference evidence="1" key="1">
    <citation type="submission" date="2021-01" db="EMBL/GenBank/DDBJ databases">
        <title>Genome seq and assembly of Tabrizicola sp. KVB23.</title>
        <authorList>
            <person name="Chhetri G."/>
        </authorList>
    </citation>
    <scope>NUCLEOTIDE SEQUENCE</scope>
    <source>
        <strain evidence="1">KVB23</strain>
    </source>
</reference>